<evidence type="ECO:0000259" key="2">
    <source>
        <dbReference type="SMART" id="SM00903"/>
    </source>
</evidence>
<dbReference type="GO" id="GO:0006208">
    <property type="term" value="P:pyrimidine nucleobase catabolic process"/>
    <property type="evidence" value="ECO:0007669"/>
    <property type="project" value="TreeGrafter"/>
</dbReference>
<dbReference type="InterPro" id="IPR012349">
    <property type="entry name" value="Split_barrel_FMN-bd"/>
</dbReference>
<evidence type="ECO:0000313" key="3">
    <source>
        <dbReference type="EMBL" id="SLN57364.1"/>
    </source>
</evidence>
<dbReference type="OrthoDB" id="9792858at2"/>
<dbReference type="SUPFAM" id="SSF50475">
    <property type="entry name" value="FMN-binding split barrel"/>
    <property type="match status" value="1"/>
</dbReference>
<reference evidence="3 4" key="1">
    <citation type="submission" date="2017-03" db="EMBL/GenBank/DDBJ databases">
        <authorList>
            <person name="Afonso C.L."/>
            <person name="Miller P.J."/>
            <person name="Scott M.A."/>
            <person name="Spackman E."/>
            <person name="Goraichik I."/>
            <person name="Dimitrov K.M."/>
            <person name="Suarez D.L."/>
            <person name="Swayne D.E."/>
        </authorList>
    </citation>
    <scope>NUCLEOTIDE SEQUENCE [LARGE SCALE GENOMIC DNA]</scope>
    <source>
        <strain evidence="3 4">CECT 7066</strain>
    </source>
</reference>
<dbReference type="Pfam" id="PF01613">
    <property type="entry name" value="Flavin_Reduct"/>
    <property type="match status" value="1"/>
</dbReference>
<dbReference type="AlphaFoldDB" id="A0A1Y5T741"/>
<dbReference type="GO" id="GO:0052874">
    <property type="term" value="F:FMN reductase (NADH) activity"/>
    <property type="evidence" value="ECO:0007669"/>
    <property type="project" value="UniProtKB-EC"/>
</dbReference>
<dbReference type="SMART" id="SM00903">
    <property type="entry name" value="Flavin_Reduct"/>
    <property type="match status" value="1"/>
</dbReference>
<dbReference type="STRING" id="315423.SAMN04488020_10854"/>
<keyword evidence="4" id="KW-1185">Reference proteome</keyword>
<dbReference type="PANTHER" id="PTHR30466:SF1">
    <property type="entry name" value="FMN REDUCTASE (NADH) RUTF"/>
    <property type="match status" value="1"/>
</dbReference>
<dbReference type="GO" id="GO:0042602">
    <property type="term" value="F:riboflavin reductase (NADPH) activity"/>
    <property type="evidence" value="ECO:0007669"/>
    <property type="project" value="TreeGrafter"/>
</dbReference>
<proteinExistence type="predicted"/>
<protein>
    <submittedName>
        <fullName evidence="3">FMN reductase (NADH) NtaB</fullName>
        <ecNumber evidence="3">1.5.1.42</ecNumber>
    </submittedName>
</protein>
<dbReference type="RefSeq" id="WP_085854770.1">
    <property type="nucleotide sequence ID" value="NZ_FOPF01000008.1"/>
</dbReference>
<name>A0A1Y5T741_9RHOB</name>
<dbReference type="InterPro" id="IPR002563">
    <property type="entry name" value="Flavin_Rdtase-like_dom"/>
</dbReference>
<dbReference type="GO" id="GO:0010181">
    <property type="term" value="F:FMN binding"/>
    <property type="evidence" value="ECO:0007669"/>
    <property type="project" value="InterPro"/>
</dbReference>
<dbReference type="PANTHER" id="PTHR30466">
    <property type="entry name" value="FLAVIN REDUCTASE"/>
    <property type="match status" value="1"/>
</dbReference>
<organism evidence="3 4">
    <name type="scientific">Palleronia marisminoris</name>
    <dbReference type="NCBI Taxonomy" id="315423"/>
    <lineage>
        <taxon>Bacteria</taxon>
        <taxon>Pseudomonadati</taxon>
        <taxon>Pseudomonadota</taxon>
        <taxon>Alphaproteobacteria</taxon>
        <taxon>Rhodobacterales</taxon>
        <taxon>Roseobacteraceae</taxon>
        <taxon>Palleronia</taxon>
    </lineage>
</organism>
<accession>A0A1Y5T741</accession>
<dbReference type="Gene3D" id="2.30.110.10">
    <property type="entry name" value="Electron Transport, Fmn-binding Protein, Chain A"/>
    <property type="match status" value="1"/>
</dbReference>
<dbReference type="Proteomes" id="UP000193870">
    <property type="component" value="Unassembled WGS sequence"/>
</dbReference>
<dbReference type="EC" id="1.5.1.42" evidence="3"/>
<evidence type="ECO:0000313" key="4">
    <source>
        <dbReference type="Proteomes" id="UP000193870"/>
    </source>
</evidence>
<evidence type="ECO:0000256" key="1">
    <source>
        <dbReference type="ARBA" id="ARBA00023002"/>
    </source>
</evidence>
<gene>
    <name evidence="3" type="primary">ntaB</name>
    <name evidence="3" type="ORF">PAM7066_02762</name>
</gene>
<dbReference type="InterPro" id="IPR050268">
    <property type="entry name" value="NADH-dep_flavin_reductase"/>
</dbReference>
<keyword evidence="1 3" id="KW-0560">Oxidoreductase</keyword>
<feature type="domain" description="Flavin reductase like" evidence="2">
    <location>
        <begin position="15"/>
        <end position="156"/>
    </location>
</feature>
<dbReference type="EMBL" id="FWFV01000008">
    <property type="protein sequence ID" value="SLN57364.1"/>
    <property type="molecule type" value="Genomic_DNA"/>
</dbReference>
<sequence>MSLEPFTARELRDAFSRFATGVTVVTTRAPSGPVGITANSFASVSLDPPLVLWQPARASGRFAPFTECKRFAIHVMGEGQHGVSQHFVREGAMPADTPWTEAEDGTPLLDDCLARFHCETYAVHDAGDHAIVVGRVLDAQHREGEPLVFAFGRYGVFSAH</sequence>